<proteinExistence type="predicted"/>
<evidence type="ECO:0000313" key="1">
    <source>
        <dbReference type="EMBL" id="MBC6995245.1"/>
    </source>
</evidence>
<dbReference type="RefSeq" id="WP_187467291.1">
    <property type="nucleotide sequence ID" value="NZ_JACSIT010000120.1"/>
</dbReference>
<sequence length="493" mass="55643">MTLHFTCTLMSKVVLSARAATEGQVDSLDYLPGAKFMGIVARQYESMDDPARHDLFHNGKVRFGNAYPFAKGVRFYPAPLVYFTKKGSKPTDTDGVIYLDHLLDETKRKQFSKDGDQLKQVRSGYIDAGGKKSLTIETDYQLKSAYDADLRRSKDSQMYGYSSIPRGTVFAFSVEDTTGKYAEKIKKALVGEHGLGRSRTAEYGRVRIEVAEAPKDTVMQSAVTNVALVYALSDLCLYDKFGQPKQPTAEDLGFSAGAKIDWTRTQVRSGEYQSWNTIRWNRNTDRWVIGKGSVFCVENVQEKVSSQQKWVGSYHQEGFGQIWINPPFLEATKGDHQRPGLKKVEDQEKVAPLKTTNIVPENTNKGLLDLLNRRAALDNLENTIYRQVNAFIEKQKASFSGISSSQWGTLRSYASHAANSTALHKLIFDEKTGFLHRGQSEKVWRKCRDELQKAVSQIEDKTKNKPNEKDDRPLLFLQKLAAEMAKRTKNQEA</sequence>
<keyword evidence="2" id="KW-1185">Reference proteome</keyword>
<protein>
    <submittedName>
        <fullName evidence="1">Uncharacterized protein</fullName>
    </submittedName>
</protein>
<reference evidence="1" key="1">
    <citation type="submission" date="2020-08" db="EMBL/GenBank/DDBJ databases">
        <title>Lewinella bacteria from marine environments.</title>
        <authorList>
            <person name="Zhong Y."/>
        </authorList>
    </citation>
    <scope>NUCLEOTIDE SEQUENCE</scope>
    <source>
        <strain evidence="1">KCTC 42187</strain>
    </source>
</reference>
<gene>
    <name evidence="1" type="ORF">H9S92_13785</name>
</gene>
<dbReference type="AlphaFoldDB" id="A0A923T856"/>
<evidence type="ECO:0000313" key="2">
    <source>
        <dbReference type="Proteomes" id="UP000650081"/>
    </source>
</evidence>
<accession>A0A923T856</accession>
<organism evidence="1 2">
    <name type="scientific">Neolewinella lacunae</name>
    <dbReference type="NCBI Taxonomy" id="1517758"/>
    <lineage>
        <taxon>Bacteria</taxon>
        <taxon>Pseudomonadati</taxon>
        <taxon>Bacteroidota</taxon>
        <taxon>Saprospiria</taxon>
        <taxon>Saprospirales</taxon>
        <taxon>Lewinellaceae</taxon>
        <taxon>Neolewinella</taxon>
    </lineage>
</organism>
<dbReference type="Proteomes" id="UP000650081">
    <property type="component" value="Unassembled WGS sequence"/>
</dbReference>
<name>A0A923T856_9BACT</name>
<comment type="caution">
    <text evidence="1">The sequence shown here is derived from an EMBL/GenBank/DDBJ whole genome shotgun (WGS) entry which is preliminary data.</text>
</comment>
<dbReference type="EMBL" id="JACSIT010000120">
    <property type="protein sequence ID" value="MBC6995245.1"/>
    <property type="molecule type" value="Genomic_DNA"/>
</dbReference>